<dbReference type="InterPro" id="IPR004274">
    <property type="entry name" value="FCP1_dom"/>
</dbReference>
<feature type="region of interest" description="Disordered" evidence="2">
    <location>
        <begin position="1"/>
        <end position="132"/>
    </location>
</feature>
<dbReference type="GO" id="GO:1904262">
    <property type="term" value="P:negative regulation of TORC1 signaling"/>
    <property type="evidence" value="ECO:0007669"/>
    <property type="project" value="UniProtKB-ARBA"/>
</dbReference>
<reference evidence="4" key="2">
    <citation type="submission" date="2021-01" db="EMBL/GenBank/DDBJ databases">
        <authorList>
            <person name="Schikora-Tamarit M.A."/>
        </authorList>
    </citation>
    <scope>NUCLEOTIDE SEQUENCE</scope>
    <source>
        <strain evidence="4">CBS2887</strain>
    </source>
</reference>
<protein>
    <recommendedName>
        <fullName evidence="3">FCP1 homology domain-containing protein</fullName>
    </recommendedName>
</protein>
<feature type="domain" description="FCP1 homology" evidence="3">
    <location>
        <begin position="163"/>
        <end position="321"/>
    </location>
</feature>
<sequence length="337" mass="38390">MFCCSGQDDSTKHKQQNNLSHTASNRSVVTQQPTSIKATISNNLSPQSTGVRSASHQQHQQRQQLQKKVQSRMSQHPRNKADVTIYEATDSSIDENQHKHDGATATVYEDSSKTDSQYDDADNEEEEEDADQDMDDYFDLTKLQPGQAHYPGSQWLLGPQPEHLKGRKCLILDLDETLVHSSFKFLRQADFVIPVDIDNQLHNVYVIKRPGVDEFMRRVGEIYEVVVFTASVSRYGDPLLDVLDTHKSIHHRLFRDSCFNYQNNYIKNLAQIGRPLSDIIILDNSPASYLFHPQHAIPISSWFSDAHDNELLDIMPFLEDLAKDNVEDIGVVLDINI</sequence>
<dbReference type="PROSITE" id="PS50969">
    <property type="entry name" value="FCP1"/>
    <property type="match status" value="1"/>
</dbReference>
<dbReference type="Gene3D" id="3.40.50.1000">
    <property type="entry name" value="HAD superfamily/HAD-like"/>
    <property type="match status" value="1"/>
</dbReference>
<feature type="compositionally biased region" description="Acidic residues" evidence="2">
    <location>
        <begin position="117"/>
        <end position="132"/>
    </location>
</feature>
<dbReference type="PANTHER" id="PTHR12210">
    <property type="entry name" value="DULLARD PROTEIN PHOSPHATASE"/>
    <property type="match status" value="1"/>
</dbReference>
<dbReference type="InterPro" id="IPR011948">
    <property type="entry name" value="Dullard_phosphatase"/>
</dbReference>
<accession>A0A9P8TNN4</accession>
<dbReference type="GO" id="GO:0004721">
    <property type="term" value="F:phosphoprotein phosphatase activity"/>
    <property type="evidence" value="ECO:0007669"/>
    <property type="project" value="UniProtKB-KW"/>
</dbReference>
<dbReference type="Pfam" id="PF03031">
    <property type="entry name" value="NIF"/>
    <property type="match status" value="1"/>
</dbReference>
<keyword evidence="1" id="KW-0378">Hydrolase</keyword>
<dbReference type="Proteomes" id="UP000774326">
    <property type="component" value="Unassembled WGS sequence"/>
</dbReference>
<reference evidence="4" key="1">
    <citation type="journal article" date="2021" name="Open Biol.">
        <title>Shared evolutionary footprints suggest mitochondrial oxidative damage underlies multiple complex I losses in fungi.</title>
        <authorList>
            <person name="Schikora-Tamarit M.A."/>
            <person name="Marcet-Houben M."/>
            <person name="Nosek J."/>
            <person name="Gabaldon T."/>
        </authorList>
    </citation>
    <scope>NUCLEOTIDE SEQUENCE</scope>
    <source>
        <strain evidence="4">CBS2887</strain>
    </source>
</reference>
<dbReference type="GO" id="GO:0009651">
    <property type="term" value="P:response to salt stress"/>
    <property type="evidence" value="ECO:0007669"/>
    <property type="project" value="UniProtKB-ARBA"/>
</dbReference>
<dbReference type="CDD" id="cd07521">
    <property type="entry name" value="HAD_FCP1-like"/>
    <property type="match status" value="1"/>
</dbReference>
<feature type="compositionally biased region" description="Low complexity" evidence="2">
    <location>
        <begin position="55"/>
        <end position="72"/>
    </location>
</feature>
<dbReference type="GO" id="GO:0034605">
    <property type="term" value="P:cellular response to heat"/>
    <property type="evidence" value="ECO:0007669"/>
    <property type="project" value="UniProtKB-ARBA"/>
</dbReference>
<gene>
    <name evidence="4" type="ORF">WICPIJ_004062</name>
</gene>
<name>A0A9P8TNN4_WICPI</name>
<dbReference type="AlphaFoldDB" id="A0A9P8TNN4"/>
<dbReference type="SUPFAM" id="SSF56784">
    <property type="entry name" value="HAD-like"/>
    <property type="match status" value="1"/>
</dbReference>
<evidence type="ECO:0000313" key="4">
    <source>
        <dbReference type="EMBL" id="KAH3684966.1"/>
    </source>
</evidence>
<evidence type="ECO:0000259" key="3">
    <source>
        <dbReference type="PROSITE" id="PS50969"/>
    </source>
</evidence>
<evidence type="ECO:0000313" key="5">
    <source>
        <dbReference type="Proteomes" id="UP000774326"/>
    </source>
</evidence>
<comment type="caution">
    <text evidence="4">The sequence shown here is derived from an EMBL/GenBank/DDBJ whole genome shotgun (WGS) entry which is preliminary data.</text>
</comment>
<evidence type="ECO:0000256" key="1">
    <source>
        <dbReference type="ARBA" id="ARBA00022912"/>
    </source>
</evidence>
<dbReference type="InterPro" id="IPR023214">
    <property type="entry name" value="HAD_sf"/>
</dbReference>
<dbReference type="FunFam" id="3.40.50.1000:FF:000043">
    <property type="entry name" value="General stress response phosphoprotein phosphatase Psr1/2"/>
    <property type="match status" value="1"/>
</dbReference>
<dbReference type="GO" id="GO:0045944">
    <property type="term" value="P:positive regulation of transcription by RNA polymerase II"/>
    <property type="evidence" value="ECO:0007669"/>
    <property type="project" value="UniProtKB-ARBA"/>
</dbReference>
<dbReference type="OrthoDB" id="277011at2759"/>
<dbReference type="GO" id="GO:0034198">
    <property type="term" value="P:cellular response to amino acid starvation"/>
    <property type="evidence" value="ECO:0007669"/>
    <property type="project" value="UniProtKB-ARBA"/>
</dbReference>
<keyword evidence="1" id="KW-0904">Protein phosphatase</keyword>
<proteinExistence type="predicted"/>
<dbReference type="InterPro" id="IPR050365">
    <property type="entry name" value="TIM50"/>
</dbReference>
<keyword evidence="5" id="KW-1185">Reference proteome</keyword>
<dbReference type="SMART" id="SM00577">
    <property type="entry name" value="CPDc"/>
    <property type="match status" value="1"/>
</dbReference>
<evidence type="ECO:0000256" key="2">
    <source>
        <dbReference type="SAM" id="MobiDB-lite"/>
    </source>
</evidence>
<dbReference type="InterPro" id="IPR036412">
    <property type="entry name" value="HAD-like_sf"/>
</dbReference>
<dbReference type="NCBIfam" id="TIGR02251">
    <property type="entry name" value="HIF-SF_euk"/>
    <property type="match status" value="1"/>
</dbReference>
<feature type="compositionally biased region" description="Polar residues" evidence="2">
    <location>
        <begin position="16"/>
        <end position="54"/>
    </location>
</feature>
<dbReference type="EMBL" id="JAEUBG010002244">
    <property type="protein sequence ID" value="KAH3684966.1"/>
    <property type="molecule type" value="Genomic_DNA"/>
</dbReference>
<organism evidence="4 5">
    <name type="scientific">Wickerhamomyces pijperi</name>
    <name type="common">Yeast</name>
    <name type="synonym">Pichia pijperi</name>
    <dbReference type="NCBI Taxonomy" id="599730"/>
    <lineage>
        <taxon>Eukaryota</taxon>
        <taxon>Fungi</taxon>
        <taxon>Dikarya</taxon>
        <taxon>Ascomycota</taxon>
        <taxon>Saccharomycotina</taxon>
        <taxon>Saccharomycetes</taxon>
        <taxon>Phaffomycetales</taxon>
        <taxon>Wickerhamomycetaceae</taxon>
        <taxon>Wickerhamomyces</taxon>
    </lineage>
</organism>